<dbReference type="PROSITE" id="PS50027">
    <property type="entry name" value="EGF_LAM_2"/>
    <property type="match status" value="10"/>
</dbReference>
<gene>
    <name evidence="16" type="ORF">OKIOD_LOCUS1800</name>
</gene>
<dbReference type="SMART" id="SM00281">
    <property type="entry name" value="LamB"/>
    <property type="match status" value="1"/>
</dbReference>
<evidence type="ECO:0000256" key="2">
    <source>
        <dbReference type="ARBA" id="ARBA00022525"/>
    </source>
</evidence>
<dbReference type="CDD" id="cd00110">
    <property type="entry name" value="LamG"/>
    <property type="match status" value="2"/>
</dbReference>
<keyword evidence="6" id="KW-0084">Basement membrane</keyword>
<dbReference type="Pfam" id="PF00052">
    <property type="entry name" value="Laminin_B"/>
    <property type="match status" value="1"/>
</dbReference>
<keyword evidence="9 10" id="KW-0424">Laminin EGF-like domain</keyword>
<feature type="disulfide bond" evidence="10">
    <location>
        <begin position="1539"/>
        <end position="1548"/>
    </location>
</feature>
<dbReference type="PANTHER" id="PTHR10574">
    <property type="entry name" value="NETRIN/LAMININ-RELATED"/>
    <property type="match status" value="1"/>
</dbReference>
<evidence type="ECO:0000313" key="16">
    <source>
        <dbReference type="EMBL" id="CAG5082945.1"/>
    </source>
</evidence>
<feature type="domain" description="Laminin EGF-like" evidence="13">
    <location>
        <begin position="1424"/>
        <end position="1471"/>
    </location>
</feature>
<dbReference type="SMART" id="SM00180">
    <property type="entry name" value="EGF_Lam"/>
    <property type="match status" value="20"/>
</dbReference>
<dbReference type="Pfam" id="PF02210">
    <property type="entry name" value="Laminin_G_2"/>
    <property type="match status" value="2"/>
</dbReference>
<dbReference type="Gene3D" id="2.60.120.260">
    <property type="entry name" value="Galactose-binding domain-like"/>
    <property type="match status" value="1"/>
</dbReference>
<dbReference type="PANTHER" id="PTHR10574:SF406">
    <property type="entry name" value="LAMININ SUBUNIT ALPHA 5"/>
    <property type="match status" value="1"/>
</dbReference>
<dbReference type="InterPro" id="IPR002049">
    <property type="entry name" value="LE_dom"/>
</dbReference>
<dbReference type="CDD" id="cd00055">
    <property type="entry name" value="EGF_Lam"/>
    <property type="match status" value="19"/>
</dbReference>
<evidence type="ECO:0000256" key="5">
    <source>
        <dbReference type="ARBA" id="ARBA00022737"/>
    </source>
</evidence>
<feature type="disulfide bond" evidence="10">
    <location>
        <begin position="1447"/>
        <end position="1456"/>
    </location>
</feature>
<comment type="subcellular location">
    <subcellularLocation>
        <location evidence="1">Secreted</location>
        <location evidence="1">Extracellular space</location>
        <location evidence="1">Extracellular matrix</location>
        <location evidence="1">Basement membrane</location>
    </subcellularLocation>
</comment>
<feature type="domain" description="Laminin EGF-like" evidence="13">
    <location>
        <begin position="659"/>
        <end position="714"/>
    </location>
</feature>
<dbReference type="PROSITE" id="PS50025">
    <property type="entry name" value="LAM_G_DOMAIN"/>
    <property type="match status" value="1"/>
</dbReference>
<keyword evidence="5" id="KW-0677">Repeat</keyword>
<organism evidence="16 17">
    <name type="scientific">Oikopleura dioica</name>
    <name type="common">Tunicate</name>
    <dbReference type="NCBI Taxonomy" id="34765"/>
    <lineage>
        <taxon>Eukaryota</taxon>
        <taxon>Metazoa</taxon>
        <taxon>Chordata</taxon>
        <taxon>Tunicata</taxon>
        <taxon>Appendicularia</taxon>
        <taxon>Copelata</taxon>
        <taxon>Oikopleuridae</taxon>
        <taxon>Oikopleura</taxon>
    </lineage>
</organism>
<feature type="disulfide bond" evidence="10">
    <location>
        <begin position="659"/>
        <end position="671"/>
    </location>
</feature>
<dbReference type="InterPro" id="IPR013320">
    <property type="entry name" value="ConA-like_dom_sf"/>
</dbReference>
<dbReference type="InterPro" id="IPR056863">
    <property type="entry name" value="LMN_ATRN_NET-like_EGF"/>
</dbReference>
<keyword evidence="2" id="KW-0964">Secreted</keyword>
<dbReference type="Pfam" id="PF24973">
    <property type="entry name" value="EGF_LMN_ATRN"/>
    <property type="match status" value="1"/>
</dbReference>
<feature type="domain" description="Laminin EGF-like" evidence="13">
    <location>
        <begin position="610"/>
        <end position="658"/>
    </location>
</feature>
<evidence type="ECO:0000259" key="15">
    <source>
        <dbReference type="PROSITE" id="PS51117"/>
    </source>
</evidence>
<dbReference type="Pfam" id="PF00053">
    <property type="entry name" value="EGF_laminin"/>
    <property type="match status" value="17"/>
</dbReference>
<evidence type="ECO:0000256" key="3">
    <source>
        <dbReference type="ARBA" id="ARBA00022530"/>
    </source>
</evidence>
<evidence type="ECO:0000256" key="1">
    <source>
        <dbReference type="ARBA" id="ARBA00004302"/>
    </source>
</evidence>
<evidence type="ECO:0000256" key="6">
    <source>
        <dbReference type="ARBA" id="ARBA00022869"/>
    </source>
</evidence>
<feature type="domain" description="Laminin EGF-like" evidence="13">
    <location>
        <begin position="2173"/>
        <end position="2220"/>
    </location>
</feature>
<sequence>MGLLLLLAAFGPFASQAKETKVEDYGVLAPKYFNLATGKKIEATATCGTLKPEVFCKLSAGSDYLQDPDEALIRYLGTGTGGQFCDLCDDTNPARAHPIENAIDGTENWWQSPPLSSNTLDKDFNKVNVTIDLGQVFHVAYIVIKFANSPRAGRWVLERSLDGENFHPWQYFANHGSDCPPNFGIQHTGANDWVSIDDEVRCTSDFSEIPPLENGEIIVSLIKGRPGAVNFWSSPTLQAWTKARKIRLRFELAKTLLGHLMGIMENDESVTRRYFYSIKDISIGGRCDCNGHADECSADKNSGDYKLRCNCKHNTAGISCQECMPLFNQRKWKHAERDHENECVACNCHQHADACYYDENVEREGRSMNIDGIYEGGGVCVDCKHHTTGINCERCENGFYRNPAAEIIDENACLECDCPSNYTDTTCDHDTGACKCKEKYAGHLCNSCAEGFMDFPECNPCPCFYAGTKSTEEASGQCRPDEETGICECKENYTGPMCDQCADGFFNFPECVPCECAQQPGAVKTAPCDKETGACVCKPAFDGDSCEQCATQYHNYPACDRCLCSKYGTTEEFCNSTLSTLSCFCDERFDGAKCEKCRAGYHTFPDCGECTCSEIGSVKNEPCDIYTGQCVCKEEYSGVRCDQCADNYYMDESGFCKACECDLNGAESAYCDKVTGQCQCRTSQETASLGLPQTTGRTCNSCALGFFNFPECKSCPCHPDGIANPDKAYCSFFETGSCTCKRATGGMYCEQCLNKHWNLQGSNPDGCEECGCFRAGLLNEIKDCASSDGQCNCKNHVCTRKCSKCLDGFYGLEEKDYFGCVPCSCDVGGTQGGALAQCEANDGQCTCKDHVKGRRCDDVESGWYFPTLYKYKFEAEDGYLDSGEHVRYGVDKALFPDFSLRGYAELSDIQPAVVTHGEIEKPLPNAIPLYKVLIRFVNPTTKLITARLNISDLACVESDDLVVKCKAPQIVEIKLPQSAEPSTVSFNTDAVLSEGEYKFRLEIDTEGAEFKKEGVLVDYIALLPADYYEPRILKQKVDEPCKFSESKGSKCMMYDHFPLPIGTVVREYSTFRLPLAGDFEIIPPMVYNTVAGRTQPFEKMLMLDGTKAENLYAQIDIQTKGKYVLVMDYVNRVERIQQVRIDVTYRKHGIERVEPGYYNAYACNYLFSCRQVGVTLNREVSVIDMDAGPIYLSISHEGRIRDDQMLFIRRIHVIPFEDWSIEVVQPKKLGISSHGPKFINPDESVYPSTPAAATEIRLSDSLWFVPPENGTKVHVSTELHAEEPSLVVIHYYNEESLSYNTSIFIESAVESFHGTVRIEYCQLTSGCRAIIYLQNGDKVFPFTEQAITLSIDFEENSPLRIKNFIVIPETKWSIEQLDLAELNHADWFIKNCGFLIDPRDDDIPKMCKDNALTLVMSNSNPKQCQCATAGTVGYSEKCEAYGGQCECKPNVIGRDCSRCEVGYYNWPNCRKCNCVGNTVCDESTGECLCPANTSEDCLSCQDDAYGYHHITGCKLCNCNAEGTIGASESCDDHNGQCACLPFITGKSCDRCLPGYYGFPNCKKCECDERGTIGDNNQCDVKTGACQCKENVEGTSCSRCKAGSFFLDSQNPAGCISCYCSGLIQLETGHADCRPSDFAVLSVSDMSTAEDWRVQGMISPNYEKALFAFENSITLEVNKAGGQALRSDSQARKPLYWVAPVKKYGGNRLGAYGGFLEYTITWDEEEHDKAANSAFSSLNTDPDLYLDGNGLSIYWKSDEHRSDSNSMTVRVPLMENGFFSALTHQPISRNELLKVLRDLTGIKMKASYPVAVSEIQISNLILEDTDFTDQLEMPYSDSSEASRYAHRSRVEVCTCPEGHVGPSCEECDKGYYWDKSNTEGSRYQRCQKCKCNNHCDECDEDGYPRYWDTSSLLGEQTFILLNNVTSDVSSQYIEGVEQDGSEIYIQDSAMKLAESTIELSTCLDNTMGTNCEFCAEGFIGYAKGGTSADCKPCPCPSEHNSHSISCFHQVKDEKIADYSEFTDFTNIFNPDKKDDFDVVCNCKPGYTGAACEKCDAGWFGRPNMINQECKKCDCNGNSDLSTGNVQCDDQDGTCLACINNTAGKHCEKCAPFYFGNAIEKSCEECNCNICGSQGCDNIFGDCQCKPNVVGETCDQCADGFWDFDSCHMTGCKTCACDKNGSTSDVCDKLTGQCTCKPGVEGLNCDKCQEGHYDLTSSGCKQCNCPPGLPCDSQTGRCECPPGVIGAQCDQCENPRAVTRLSGLNTKCEPCSSCIDWLLGPRTEGDWDEFLGYDEKSLDMYTTEVSIRLTDLEVTKAGGLAYRKLNIMDKELKGLKNHVNSLERNLMGYSSGDQVREFEKMYNSMIGTCHDVHEYEVRTKLSTDESKHRFEESTVLSTDLDELSFRAMEIARKKQIDFDEFDNVWVPTAQEIIFNITNIHYHEVLRLENNEATVEEQILATETLEDVNRRYNVTKLSSRGGLLIEEIEEKKAKLDQFKETLDQITEDLSYVMDLTEINNKTIMQIHSDANDYKASYYETSKILNDANIMNNGTRHDYSTLSGEDPLAQFENSIYRLNNDATIISGLEQIEERMEKSKAVIEQIGEEERDWVADAGKHAAKIEQIHRDYEIFFTKVSPGLDKQIEVLRAQNIDQVIKNSFAEIESAQELLDGIDGRLPSITEKSEAESTCSGVLESLYATDKKLDETQNHLNLLIKEKDPLDAQFAKLDEIYNEPVDMEAYQTLIDNLDIFNEINKTVPVDDIFKTGKEINDNLEKVKTSYDHISKYTEEATQMLEETENIMKSCGDKVVEIATGVNEDNFAEINNEINEIAKDTDDMFAEMQKSIDEIMEQIEMSKTLVNYISNKIPLQIKDDEYTIYDISEVKFPVELVDEVNLEILVRPRKPSAHVFTLFESDSSFLTLEILEGKPRVVFKNTADADSVILKSDTEVFRPDSTWQKIRVRRSVDQLVLHVSKLDDSSRSSEVFATFPTQENTFVSNKTTLILGALPESLDGVKSTSTKMELAEVVLNGREIFVWNFDEAAEDFSREQQHLNWEQILETSPIKETAGCYQFSGENSWAHLDDESHSKYMVNQDSGTIVFQMKLRATTQADALIFFIGDPLQKDYFLALELQNGEPVFSYNLGYKAGPNAVRLERPKTNDPYIPTAFGMKPEHVTRIQRESNELTLRIGMVGGVAGLSVKEWNVNKVVSVENDFYIKKKSKTCHGCEFRISNQIHLGGFQPIYGDLSHLSEYVPMYNKRYTGCFGKTAINHKPLDLAPGSSVMKSGILPGCKTPNLQKVSFNGNEAIIRKNLKGTLSNFRAVFSFTIQAGYNLRNSVLLRAHNPNGQRFVEFGITPNGDQTNFFIKTNKEEETFSVPVRVVAEENIAVSIERKNGEGLFVSINGHEEKFEALELAEVENESIELTLGGRNVKNQRVQQPFFGCMTVPFIENLRDEKNVFLATALDGFLCHDRTRNICQGQLRFNECHANVPQSLMSTHVVEMSVDSASSREHQRSRKVHHEKCEHFDQRIPEVEKFMLKPDSFLKFNLRNGEKINRFELDLDVEIEEKDGTIAKLTNDDCSAYVSLVVVNQQPSLYISDGQKEIDTVDLKKNLPVNKRVQIRIEAREMSRGKTKFILSFDRYSENKRLRIAKKSLSTLFIGETPLKCPSTMDNVEGFSGAVFDVKMNDREMNPKRIQNSPAILSRPGDVGFFSPRGTAIDFSLKERLEKFEVTLTPTDEKFELVEIFNTEKDERMEIKVEKEEVVAYIYIAKGVARVSVRNKDCRSQPIEISVEFKNEGSDEQVILKVNDSTKKQTLRDHMTVLDGSVSFKRLSGCLTDFYMNDEPVSWEPEANDQLNIRGNFYSLTCPV</sequence>
<dbReference type="SMART" id="SM00282">
    <property type="entry name" value="LamG"/>
    <property type="match status" value="3"/>
</dbReference>
<dbReference type="SUPFAM" id="SSF57196">
    <property type="entry name" value="EGF/Laminin"/>
    <property type="match status" value="15"/>
</dbReference>
<dbReference type="InterPro" id="IPR008211">
    <property type="entry name" value="Laminin_N"/>
</dbReference>
<dbReference type="Gene3D" id="2.60.120.200">
    <property type="match status" value="3"/>
</dbReference>
<dbReference type="InterPro" id="IPR001791">
    <property type="entry name" value="Laminin_G"/>
</dbReference>
<feature type="signal peptide" evidence="11">
    <location>
        <begin position="1"/>
        <end position="17"/>
    </location>
</feature>
<dbReference type="InterPro" id="IPR000742">
    <property type="entry name" value="EGF"/>
</dbReference>
<evidence type="ECO:0000259" key="13">
    <source>
        <dbReference type="PROSITE" id="PS50027"/>
    </source>
</evidence>
<feature type="domain" description="Laminin EGF-like" evidence="13">
    <location>
        <begin position="2124"/>
        <end position="2172"/>
    </location>
</feature>
<evidence type="ECO:0000256" key="4">
    <source>
        <dbReference type="ARBA" id="ARBA00022729"/>
    </source>
</evidence>
<feature type="disulfide bond" evidence="10">
    <location>
        <begin position="2143"/>
        <end position="2152"/>
    </location>
</feature>
<dbReference type="InterPro" id="IPR008979">
    <property type="entry name" value="Galactose-bd-like_sf"/>
</dbReference>
<dbReference type="Gene3D" id="2.10.25.10">
    <property type="entry name" value="Laminin"/>
    <property type="match status" value="16"/>
</dbReference>
<protein>
    <submittedName>
        <fullName evidence="16">Oidioi.mRNA.OKI2018_I69.PAR.g10242.t1.cds</fullName>
    </submittedName>
</protein>
<feature type="disulfide bond" evidence="10">
    <location>
        <begin position="1587"/>
        <end position="1596"/>
    </location>
</feature>
<dbReference type="PROSITE" id="PS51117">
    <property type="entry name" value="LAMININ_NTER"/>
    <property type="match status" value="1"/>
</dbReference>
<evidence type="ECO:0000256" key="9">
    <source>
        <dbReference type="ARBA" id="ARBA00023292"/>
    </source>
</evidence>
<feature type="domain" description="Laminin EGF-like" evidence="13">
    <location>
        <begin position="514"/>
        <end position="561"/>
    </location>
</feature>
<evidence type="ECO:0000313" key="17">
    <source>
        <dbReference type="Proteomes" id="UP001158576"/>
    </source>
</evidence>
<evidence type="ECO:0000256" key="11">
    <source>
        <dbReference type="SAM" id="SignalP"/>
    </source>
</evidence>
<dbReference type="Gene3D" id="2.170.300.10">
    <property type="entry name" value="Tie2 ligand-binding domain superfamily"/>
    <property type="match status" value="1"/>
</dbReference>
<dbReference type="EMBL" id="OU015568">
    <property type="protein sequence ID" value="CAG5082945.1"/>
    <property type="molecule type" value="Genomic_DNA"/>
</dbReference>
<feature type="disulfide bond" evidence="10">
    <location>
        <begin position="632"/>
        <end position="641"/>
    </location>
</feature>
<keyword evidence="3" id="KW-0272">Extracellular matrix</keyword>
<dbReference type="PROSITE" id="PS01248">
    <property type="entry name" value="EGF_LAM_1"/>
    <property type="match status" value="6"/>
</dbReference>
<feature type="chain" id="PRO_5046773358" evidence="11">
    <location>
        <begin position="18"/>
        <end position="3868"/>
    </location>
</feature>
<dbReference type="PROSITE" id="PS51115">
    <property type="entry name" value="LAMININ_IVA"/>
    <property type="match status" value="1"/>
</dbReference>
<evidence type="ECO:0000259" key="12">
    <source>
        <dbReference type="PROSITE" id="PS50025"/>
    </source>
</evidence>
<name>A0ABN7RT80_OIKDI</name>
<feature type="domain" description="Laminin G" evidence="12">
    <location>
        <begin position="3066"/>
        <end position="3289"/>
    </location>
</feature>
<feature type="disulfide bond" evidence="10">
    <location>
        <begin position="489"/>
        <end position="498"/>
    </location>
</feature>
<proteinExistence type="predicted"/>
<accession>A0ABN7RT80</accession>
<feature type="domain" description="Laminin EGF-like" evidence="13">
    <location>
        <begin position="2221"/>
        <end position="2268"/>
    </location>
</feature>
<dbReference type="InterPro" id="IPR000034">
    <property type="entry name" value="Laminin_IV"/>
</dbReference>
<feature type="domain" description="Laminin IV type A" evidence="14">
    <location>
        <begin position="1646"/>
        <end position="1851"/>
    </location>
</feature>
<feature type="disulfide bond" evidence="10">
    <location>
        <begin position="537"/>
        <end position="546"/>
    </location>
</feature>
<feature type="domain" description="Laminin EGF-like" evidence="13">
    <location>
        <begin position="1564"/>
        <end position="1616"/>
    </location>
</feature>
<comment type="caution">
    <text evidence="10">Lacks conserved residue(s) required for the propagation of feature annotation.</text>
</comment>
<feature type="disulfide bond" evidence="10">
    <location>
        <begin position="2238"/>
        <end position="2247"/>
    </location>
</feature>
<feature type="domain" description="Laminin EGF-like" evidence="13">
    <location>
        <begin position="461"/>
        <end position="513"/>
    </location>
</feature>
<dbReference type="SUPFAM" id="SSF49899">
    <property type="entry name" value="Concanavalin A-like lectins/glucanases"/>
    <property type="match status" value="3"/>
</dbReference>
<reference evidence="16 17" key="1">
    <citation type="submission" date="2021-04" db="EMBL/GenBank/DDBJ databases">
        <authorList>
            <person name="Bliznina A."/>
        </authorList>
    </citation>
    <scope>NUCLEOTIDE SEQUENCE [LARGE SCALE GENOMIC DNA]</scope>
</reference>
<evidence type="ECO:0000256" key="8">
    <source>
        <dbReference type="ARBA" id="ARBA00023180"/>
    </source>
</evidence>
<feature type="disulfide bond" evidence="10">
    <location>
        <begin position="661"/>
        <end position="678"/>
    </location>
</feature>
<feature type="domain" description="Laminin EGF-like" evidence="13">
    <location>
        <begin position="1516"/>
        <end position="1563"/>
    </location>
</feature>
<keyword evidence="17" id="KW-1185">Reference proteome</keyword>
<keyword evidence="7 10" id="KW-1015">Disulfide bond</keyword>
<dbReference type="SMART" id="SM00181">
    <property type="entry name" value="EGF"/>
    <property type="match status" value="10"/>
</dbReference>
<evidence type="ECO:0000256" key="7">
    <source>
        <dbReference type="ARBA" id="ARBA00023157"/>
    </source>
</evidence>
<evidence type="ECO:0000259" key="14">
    <source>
        <dbReference type="PROSITE" id="PS51115"/>
    </source>
</evidence>
<dbReference type="SUPFAM" id="SSF49785">
    <property type="entry name" value="Galactose-binding domain-like"/>
    <property type="match status" value="1"/>
</dbReference>
<feature type="disulfide bond" evidence="10">
    <location>
        <begin position="2173"/>
        <end position="2185"/>
    </location>
</feature>
<feature type="disulfide bond" evidence="10">
    <location>
        <begin position="2175"/>
        <end position="2192"/>
    </location>
</feature>
<feature type="disulfide bond" evidence="10">
    <location>
        <begin position="2194"/>
        <end position="2203"/>
    </location>
</feature>
<dbReference type="InterPro" id="IPR050440">
    <property type="entry name" value="Laminin/Netrin_ECM"/>
</dbReference>
<dbReference type="SMART" id="SM00136">
    <property type="entry name" value="LamNT"/>
    <property type="match status" value="1"/>
</dbReference>
<dbReference type="Proteomes" id="UP001158576">
    <property type="component" value="Chromosome PAR"/>
</dbReference>
<feature type="domain" description="Laminin N-terminal" evidence="15">
    <location>
        <begin position="24"/>
        <end position="286"/>
    </location>
</feature>
<evidence type="ECO:0000256" key="10">
    <source>
        <dbReference type="PROSITE-ProRule" id="PRU00460"/>
    </source>
</evidence>
<keyword evidence="4 11" id="KW-0732">Signal</keyword>
<keyword evidence="8" id="KW-0325">Glycoprotein</keyword>
<dbReference type="PRINTS" id="PR00011">
    <property type="entry name" value="EGFLAMININ"/>
</dbReference>
<dbReference type="Pfam" id="PF00055">
    <property type="entry name" value="Laminin_N"/>
    <property type="match status" value="1"/>
</dbReference>